<dbReference type="Gene3D" id="1.10.630.10">
    <property type="entry name" value="Cytochrome P450"/>
    <property type="match status" value="1"/>
</dbReference>
<keyword evidence="9" id="KW-1185">Reference proteome</keyword>
<dbReference type="RefSeq" id="WP_195031245.1">
    <property type="nucleotide sequence ID" value="NZ_JADLRE010000001.1"/>
</dbReference>
<dbReference type="CDD" id="cd20623">
    <property type="entry name" value="CYP_unk"/>
    <property type="match status" value="1"/>
</dbReference>
<sequence length="444" mass="48549">MTTANSLIPAAHTTTSRTCPVQGSPINTDTPQVCLRSRKFAADPHSGYRQMRQQHGSLVPMELAPNVPATLVIGYRTALRILNDPDRFPADPRTWQQSIPHDSPIKPMMEWHPNALRNTGAAHARYRQTYTASIDGIDLHALHATVEKIAIPLIDSFCATGSADLVSQYAFPLVFEALNQMVGCSAELGRRVATGMAALFDTVEAARGMQMLSEALMELIQLRRAEPADDVTSRLAHHPAGLDDTEMLSQLISFYGAGIEPQQNLITNTLLLMLTDDRFGGDMLGGSMSTRDALDEVLFNDPPLANFCATYPRQPILIDNTWLPAHQPVLISLAGCNNDPEIRGGDRTGNRSHLAWSTGPHACPAKSVAYLIVQEAIDQLLDALPELRLAVPPEQLVWRPGPFHRALTELPVVFPASSPLTITEAISATPRLVHTRFTSKQQST</sequence>
<feature type="region of interest" description="Disordered" evidence="7">
    <location>
        <begin position="1"/>
        <end position="24"/>
    </location>
</feature>
<evidence type="ECO:0000256" key="7">
    <source>
        <dbReference type="SAM" id="MobiDB-lite"/>
    </source>
</evidence>
<evidence type="ECO:0000256" key="6">
    <source>
        <dbReference type="ARBA" id="ARBA00023033"/>
    </source>
</evidence>
<dbReference type="PRINTS" id="PR00359">
    <property type="entry name" value="BP450"/>
</dbReference>
<keyword evidence="4" id="KW-0560">Oxidoreductase</keyword>
<evidence type="ECO:0000256" key="3">
    <source>
        <dbReference type="ARBA" id="ARBA00022723"/>
    </source>
</evidence>
<name>A0ABS0C2N7_9NOCA</name>
<evidence type="ECO:0000313" key="8">
    <source>
        <dbReference type="EMBL" id="MBF6223877.1"/>
    </source>
</evidence>
<accession>A0ABS0C2N7</accession>
<keyword evidence="5" id="KW-0408">Iron</keyword>
<keyword evidence="6" id="KW-0503">Monooxygenase</keyword>
<evidence type="ECO:0000256" key="4">
    <source>
        <dbReference type="ARBA" id="ARBA00023002"/>
    </source>
</evidence>
<dbReference type="InterPro" id="IPR017972">
    <property type="entry name" value="Cyt_P450_CS"/>
</dbReference>
<dbReference type="Proteomes" id="UP000807309">
    <property type="component" value="Unassembled WGS sequence"/>
</dbReference>
<dbReference type="InterPro" id="IPR036396">
    <property type="entry name" value="Cyt_P450_sf"/>
</dbReference>
<gene>
    <name evidence="8" type="ORF">IU470_01890</name>
</gene>
<evidence type="ECO:0000313" key="9">
    <source>
        <dbReference type="Proteomes" id="UP000807309"/>
    </source>
</evidence>
<dbReference type="EMBL" id="JADLRE010000001">
    <property type="protein sequence ID" value="MBF6223877.1"/>
    <property type="molecule type" value="Genomic_DNA"/>
</dbReference>
<organism evidence="8 9">
    <name type="scientific">Nocardia abscessus</name>
    <dbReference type="NCBI Taxonomy" id="120957"/>
    <lineage>
        <taxon>Bacteria</taxon>
        <taxon>Bacillati</taxon>
        <taxon>Actinomycetota</taxon>
        <taxon>Actinomycetes</taxon>
        <taxon>Mycobacteriales</taxon>
        <taxon>Nocardiaceae</taxon>
        <taxon>Nocardia</taxon>
    </lineage>
</organism>
<evidence type="ECO:0000256" key="2">
    <source>
        <dbReference type="ARBA" id="ARBA00022617"/>
    </source>
</evidence>
<comment type="caution">
    <text evidence="8">The sequence shown here is derived from an EMBL/GenBank/DDBJ whole genome shotgun (WGS) entry which is preliminary data.</text>
</comment>
<reference evidence="8 9" key="1">
    <citation type="submission" date="2020-10" db="EMBL/GenBank/DDBJ databases">
        <title>Identification of Nocardia species via Next-generation sequencing and recognition of intraspecies genetic diversity.</title>
        <authorList>
            <person name="Li P."/>
            <person name="Li P."/>
            <person name="Lu B."/>
        </authorList>
    </citation>
    <scope>NUCLEOTIDE SEQUENCE [LARGE SCALE GENOMIC DNA]</scope>
    <source>
        <strain evidence="8 9">N-11</strain>
    </source>
</reference>
<evidence type="ECO:0000256" key="1">
    <source>
        <dbReference type="ARBA" id="ARBA00010617"/>
    </source>
</evidence>
<dbReference type="InterPro" id="IPR002397">
    <property type="entry name" value="Cyt_P450_B"/>
</dbReference>
<keyword evidence="2" id="KW-0349">Heme</keyword>
<proteinExistence type="inferred from homology"/>
<dbReference type="PROSITE" id="PS00086">
    <property type="entry name" value="CYTOCHROME_P450"/>
    <property type="match status" value="1"/>
</dbReference>
<dbReference type="PANTHER" id="PTHR46696">
    <property type="entry name" value="P450, PUTATIVE (EUROFUNG)-RELATED"/>
    <property type="match status" value="1"/>
</dbReference>
<keyword evidence="3" id="KW-0479">Metal-binding</keyword>
<dbReference type="PANTHER" id="PTHR46696:SF1">
    <property type="entry name" value="CYTOCHROME P450 YJIB-RELATED"/>
    <property type="match status" value="1"/>
</dbReference>
<evidence type="ECO:0000256" key="5">
    <source>
        <dbReference type="ARBA" id="ARBA00023004"/>
    </source>
</evidence>
<comment type="similarity">
    <text evidence="1">Belongs to the cytochrome P450 family.</text>
</comment>
<protein>
    <submittedName>
        <fullName evidence="8">Cytochrome P450</fullName>
    </submittedName>
</protein>
<dbReference type="SUPFAM" id="SSF48264">
    <property type="entry name" value="Cytochrome P450"/>
    <property type="match status" value="1"/>
</dbReference>